<feature type="transmembrane region" description="Helical" evidence="7">
    <location>
        <begin position="401"/>
        <end position="426"/>
    </location>
</feature>
<feature type="transmembrane region" description="Helical" evidence="7">
    <location>
        <begin position="238"/>
        <end position="260"/>
    </location>
</feature>
<reference evidence="9" key="2">
    <citation type="submission" date="2020-09" db="EMBL/GenBank/DDBJ databases">
        <authorList>
            <person name="Sun Q."/>
            <person name="Ohkuma M."/>
        </authorList>
    </citation>
    <scope>NUCLEOTIDE SEQUENCE</scope>
    <source>
        <strain evidence="9">JCM 3276</strain>
    </source>
</reference>
<feature type="transmembrane region" description="Helical" evidence="7">
    <location>
        <begin position="376"/>
        <end position="395"/>
    </location>
</feature>
<evidence type="ECO:0000256" key="6">
    <source>
        <dbReference type="ARBA" id="ARBA00023136"/>
    </source>
</evidence>
<comment type="similarity">
    <text evidence="2">Belongs to the EccD/Snm4 family.</text>
</comment>
<organism evidence="9 10">
    <name type="scientific">Actinokineospora fastidiosa</name>
    <dbReference type="NCBI Taxonomy" id="1816"/>
    <lineage>
        <taxon>Bacteria</taxon>
        <taxon>Bacillati</taxon>
        <taxon>Actinomycetota</taxon>
        <taxon>Actinomycetes</taxon>
        <taxon>Pseudonocardiales</taxon>
        <taxon>Pseudonocardiaceae</taxon>
        <taxon>Actinokineospora</taxon>
    </lineage>
</organism>
<dbReference type="InterPro" id="IPR006707">
    <property type="entry name" value="T7SS_EccD"/>
</dbReference>
<feature type="transmembrane region" description="Helical" evidence="7">
    <location>
        <begin position="346"/>
        <end position="364"/>
    </location>
</feature>
<proteinExistence type="inferred from homology"/>
<dbReference type="Pfam" id="PF08817">
    <property type="entry name" value="YukD"/>
    <property type="match status" value="1"/>
</dbReference>
<evidence type="ECO:0000256" key="7">
    <source>
        <dbReference type="SAM" id="Phobius"/>
    </source>
</evidence>
<keyword evidence="6 7" id="KW-0472">Membrane</keyword>
<accession>A0A918GDW2</accession>
<protein>
    <submittedName>
        <fullName evidence="9">Type VII secretion integral membrane protein EccD</fullName>
    </submittedName>
</protein>
<dbReference type="Pfam" id="PF19053">
    <property type="entry name" value="EccD"/>
    <property type="match status" value="1"/>
</dbReference>
<evidence type="ECO:0000313" key="9">
    <source>
        <dbReference type="EMBL" id="GGS30398.1"/>
    </source>
</evidence>
<reference evidence="9" key="1">
    <citation type="journal article" date="2014" name="Int. J. Syst. Evol. Microbiol.">
        <title>Complete genome sequence of Corynebacterium casei LMG S-19264T (=DSM 44701T), isolated from a smear-ripened cheese.</title>
        <authorList>
            <consortium name="US DOE Joint Genome Institute (JGI-PGF)"/>
            <person name="Walter F."/>
            <person name="Albersmeier A."/>
            <person name="Kalinowski J."/>
            <person name="Ruckert C."/>
        </authorList>
    </citation>
    <scope>NUCLEOTIDE SEQUENCE</scope>
    <source>
        <strain evidence="9">JCM 3276</strain>
    </source>
</reference>
<keyword evidence="4 7" id="KW-0812">Transmembrane</keyword>
<evidence type="ECO:0000256" key="3">
    <source>
        <dbReference type="ARBA" id="ARBA00022475"/>
    </source>
</evidence>
<dbReference type="RefSeq" id="WP_189210574.1">
    <property type="nucleotide sequence ID" value="NZ_BMRB01000002.1"/>
</dbReference>
<name>A0A918GDW2_9PSEU</name>
<evidence type="ECO:0000313" key="10">
    <source>
        <dbReference type="Proteomes" id="UP000660680"/>
    </source>
</evidence>
<evidence type="ECO:0000256" key="1">
    <source>
        <dbReference type="ARBA" id="ARBA00004651"/>
    </source>
</evidence>
<comment type="subcellular location">
    <subcellularLocation>
        <location evidence="1">Cell membrane</location>
        <topology evidence="1">Multi-pass membrane protein</topology>
    </subcellularLocation>
</comment>
<dbReference type="InterPro" id="IPR024962">
    <property type="entry name" value="YukD-like"/>
</dbReference>
<dbReference type="AlphaFoldDB" id="A0A918GDW2"/>
<dbReference type="PIRSF" id="PIRSF017804">
    <property type="entry name" value="Secretion_EccD1"/>
    <property type="match status" value="1"/>
</dbReference>
<evidence type="ECO:0000259" key="8">
    <source>
        <dbReference type="Pfam" id="PF19053"/>
    </source>
</evidence>
<dbReference type="Proteomes" id="UP000660680">
    <property type="component" value="Unassembled WGS sequence"/>
</dbReference>
<keyword evidence="10" id="KW-1185">Reference proteome</keyword>
<feature type="transmembrane region" description="Helical" evidence="7">
    <location>
        <begin position="320"/>
        <end position="340"/>
    </location>
</feature>
<comment type="caution">
    <text evidence="9">The sequence shown here is derived from an EMBL/GenBank/DDBJ whole genome shotgun (WGS) entry which is preliminary data.</text>
</comment>
<gene>
    <name evidence="9" type="ORF">GCM10010171_24920</name>
</gene>
<evidence type="ECO:0000256" key="2">
    <source>
        <dbReference type="ARBA" id="ARBA00006162"/>
    </source>
</evidence>
<feature type="transmembrane region" description="Helical" evidence="7">
    <location>
        <begin position="184"/>
        <end position="207"/>
    </location>
</feature>
<feature type="transmembrane region" description="Helical" evidence="7">
    <location>
        <begin position="154"/>
        <end position="177"/>
    </location>
</feature>
<feature type="transmembrane region" description="Helical" evidence="7">
    <location>
        <begin position="126"/>
        <end position="148"/>
    </location>
</feature>
<evidence type="ECO:0000256" key="5">
    <source>
        <dbReference type="ARBA" id="ARBA00022989"/>
    </source>
</evidence>
<dbReference type="Gene3D" id="3.10.20.90">
    <property type="entry name" value="Phosphatidylinositol 3-kinase Catalytic Subunit, Chain A, domain 1"/>
    <property type="match status" value="1"/>
</dbReference>
<dbReference type="GO" id="GO:0005886">
    <property type="term" value="C:plasma membrane"/>
    <property type="evidence" value="ECO:0007669"/>
    <property type="project" value="UniProtKB-SubCell"/>
</dbReference>
<evidence type="ECO:0000256" key="4">
    <source>
        <dbReference type="ARBA" id="ARBA00022692"/>
    </source>
</evidence>
<keyword evidence="3" id="KW-1003">Cell membrane</keyword>
<dbReference type="NCBIfam" id="TIGR03920">
    <property type="entry name" value="T7SS_EccD"/>
    <property type="match status" value="1"/>
</dbReference>
<feature type="transmembrane region" description="Helical" evidence="7">
    <location>
        <begin position="213"/>
        <end position="231"/>
    </location>
</feature>
<dbReference type="InterPro" id="IPR044049">
    <property type="entry name" value="EccD_transm"/>
</dbReference>
<feature type="domain" description="EccD-like transmembrane" evidence="8">
    <location>
        <begin position="127"/>
        <end position="463"/>
    </location>
</feature>
<feature type="transmembrane region" description="Helical" evidence="7">
    <location>
        <begin position="438"/>
        <end position="461"/>
    </location>
</feature>
<keyword evidence="5 7" id="KW-1133">Transmembrane helix</keyword>
<sequence length="465" mass="46055">MARTTSTAATTGSGEMCRLTICGPASRVELAVPAHVPLSDLLPTVLGHLDPALATSGMAHGGWVLQRLGEPPLDEDDGTAAAGLYDGDVLYLRPRDDQLPPVDFDDIVDGVYSGLSAREDAWRPGLTRAVCVATAVLCGLLAVLLPVFSGPGMFAALAAGAVATVLLAVAVVAARVLDDRTAALALAAVAATGAAVAGLAVAGGGAWFTGPGVLAAGAGAALVAAAARALLGTAGPAFLAVAGGGAVVAVGATLGVLTGLDAPTTAAVVVAVALPLTRLAPQLAMWLAGLAVEPVPTSAAEFQEGLDPLPSRAVLDRADVANAHLTAFLAVFGAVCAGALPVVASASRWEAVAFVSASAVLLLLQARELAGVWHRVTALVPAAVGLVAVLVGWAATLPDAGVVGVLIGLVLLVGCGLAAAVALPGRRLVPRWGRWGDVLHWICALAIVPLVLALADVYGLIAALV</sequence>
<dbReference type="EMBL" id="BMRB01000002">
    <property type="protein sequence ID" value="GGS30398.1"/>
    <property type="molecule type" value="Genomic_DNA"/>
</dbReference>